<evidence type="ECO:0000313" key="9">
    <source>
        <dbReference type="Proteomes" id="UP000534870"/>
    </source>
</evidence>
<keyword evidence="4 6" id="KW-1133">Transmembrane helix</keyword>
<keyword evidence="5 6" id="KW-0472">Membrane</keyword>
<evidence type="ECO:0000313" key="8">
    <source>
        <dbReference type="EMBL" id="NVN12644.1"/>
    </source>
</evidence>
<dbReference type="GO" id="GO:0005886">
    <property type="term" value="C:plasma membrane"/>
    <property type="evidence" value="ECO:0007669"/>
    <property type="project" value="UniProtKB-SubCell"/>
</dbReference>
<dbReference type="InterPro" id="IPR003838">
    <property type="entry name" value="ABC3_permease_C"/>
</dbReference>
<evidence type="ECO:0000256" key="1">
    <source>
        <dbReference type="ARBA" id="ARBA00004651"/>
    </source>
</evidence>
<feature type="transmembrane region" description="Helical" evidence="6">
    <location>
        <begin position="56"/>
        <end position="78"/>
    </location>
</feature>
<dbReference type="PANTHER" id="PTHR30287:SF1">
    <property type="entry name" value="INNER MEMBRANE PROTEIN"/>
    <property type="match status" value="1"/>
</dbReference>
<proteinExistence type="predicted"/>
<comment type="caution">
    <text evidence="8">The sequence shown here is derived from an EMBL/GenBank/DDBJ whole genome shotgun (WGS) entry which is preliminary data.</text>
</comment>
<organism evidence="8 9">
    <name type="scientific">Nguyenibacter vanlangensis</name>
    <dbReference type="NCBI Taxonomy" id="1216886"/>
    <lineage>
        <taxon>Bacteria</taxon>
        <taxon>Pseudomonadati</taxon>
        <taxon>Pseudomonadota</taxon>
        <taxon>Alphaproteobacteria</taxon>
        <taxon>Acetobacterales</taxon>
        <taxon>Acetobacteraceae</taxon>
        <taxon>Nguyenibacter</taxon>
    </lineage>
</organism>
<feature type="domain" description="ABC3 transporter permease C-terminal" evidence="7">
    <location>
        <begin position="1"/>
        <end position="82"/>
    </location>
</feature>
<evidence type="ECO:0000259" key="7">
    <source>
        <dbReference type="Pfam" id="PF02687"/>
    </source>
</evidence>
<feature type="transmembrane region" description="Helical" evidence="6">
    <location>
        <begin position="21"/>
        <end position="44"/>
    </location>
</feature>
<sequence length="89" mass="9415">AILRALGADAGQIRAIWLLEFTLLGLTAGAMAAAIGTANAWLIARAVLHMPWHADWPALAGTLAVTLCATTLCGMLVWRHALQSLKKRG</sequence>
<dbReference type="AlphaFoldDB" id="A0A7Y7IYC7"/>
<dbReference type="RefSeq" id="WP_176641201.1">
    <property type="nucleotide sequence ID" value="NZ_JABXXP010000525.1"/>
</dbReference>
<keyword evidence="2" id="KW-1003">Cell membrane</keyword>
<dbReference type="PANTHER" id="PTHR30287">
    <property type="entry name" value="MEMBRANE COMPONENT OF PREDICTED ABC SUPERFAMILY METABOLITE UPTAKE TRANSPORTER"/>
    <property type="match status" value="1"/>
</dbReference>
<keyword evidence="3 6" id="KW-0812">Transmembrane</keyword>
<reference evidence="8 9" key="1">
    <citation type="submission" date="2020-06" db="EMBL/GenBank/DDBJ databases">
        <title>Description of novel acetic acid bacteria.</title>
        <authorList>
            <person name="Sombolestani A."/>
        </authorList>
    </citation>
    <scope>NUCLEOTIDE SEQUENCE [LARGE SCALE GENOMIC DNA]</scope>
    <source>
        <strain evidence="8 9">LMG 31431</strain>
    </source>
</reference>
<comment type="subcellular location">
    <subcellularLocation>
        <location evidence="1">Cell membrane</location>
        <topology evidence="1">Multi-pass membrane protein</topology>
    </subcellularLocation>
</comment>
<protein>
    <submittedName>
        <fullName evidence="8">FtsX-like permease family protein</fullName>
    </submittedName>
</protein>
<dbReference type="Proteomes" id="UP000534870">
    <property type="component" value="Unassembled WGS sequence"/>
</dbReference>
<evidence type="ECO:0000256" key="5">
    <source>
        <dbReference type="ARBA" id="ARBA00023136"/>
    </source>
</evidence>
<dbReference type="InterPro" id="IPR038766">
    <property type="entry name" value="Membrane_comp_ABC_pdt"/>
</dbReference>
<evidence type="ECO:0000256" key="3">
    <source>
        <dbReference type="ARBA" id="ARBA00022692"/>
    </source>
</evidence>
<dbReference type="Pfam" id="PF02687">
    <property type="entry name" value="FtsX"/>
    <property type="match status" value="1"/>
</dbReference>
<evidence type="ECO:0000256" key="6">
    <source>
        <dbReference type="SAM" id="Phobius"/>
    </source>
</evidence>
<dbReference type="EMBL" id="JABXXP010000525">
    <property type="protein sequence ID" value="NVN12644.1"/>
    <property type="molecule type" value="Genomic_DNA"/>
</dbReference>
<feature type="non-terminal residue" evidence="8">
    <location>
        <position position="1"/>
    </location>
</feature>
<evidence type="ECO:0000256" key="2">
    <source>
        <dbReference type="ARBA" id="ARBA00022475"/>
    </source>
</evidence>
<gene>
    <name evidence="8" type="ORF">HUK84_16180</name>
</gene>
<accession>A0A7Y7IYC7</accession>
<name>A0A7Y7IYC7_9PROT</name>
<evidence type="ECO:0000256" key="4">
    <source>
        <dbReference type="ARBA" id="ARBA00022989"/>
    </source>
</evidence>